<dbReference type="AlphaFoldDB" id="A0AA37RUV2"/>
<dbReference type="InterPro" id="IPR029058">
    <property type="entry name" value="AB_hydrolase_fold"/>
</dbReference>
<feature type="domain" description="Alpha/beta hydrolase fold-3" evidence="3">
    <location>
        <begin position="81"/>
        <end position="282"/>
    </location>
</feature>
<dbReference type="Pfam" id="PF07859">
    <property type="entry name" value="Abhydrolase_3"/>
    <property type="match status" value="1"/>
</dbReference>
<gene>
    <name evidence="4" type="ORF">GCM10007895_11000</name>
</gene>
<reference evidence="4" key="2">
    <citation type="submission" date="2023-01" db="EMBL/GenBank/DDBJ databases">
        <title>Draft genome sequence of Paraferrimonas sedimenticola strain NBRC 101628.</title>
        <authorList>
            <person name="Sun Q."/>
            <person name="Mori K."/>
        </authorList>
    </citation>
    <scope>NUCLEOTIDE SEQUENCE</scope>
    <source>
        <strain evidence="4">NBRC 101628</strain>
    </source>
</reference>
<dbReference type="Proteomes" id="UP001161422">
    <property type="component" value="Unassembled WGS sequence"/>
</dbReference>
<dbReference type="InterPro" id="IPR013094">
    <property type="entry name" value="AB_hydrolase_3"/>
</dbReference>
<accession>A0AA37RUV2</accession>
<dbReference type="RefSeq" id="WP_095506364.1">
    <property type="nucleotide sequence ID" value="NZ_BSNC01000003.1"/>
</dbReference>
<protein>
    <submittedName>
        <fullName evidence="4">Alpha/beta hydrolase</fullName>
    </submittedName>
</protein>
<dbReference type="InterPro" id="IPR050300">
    <property type="entry name" value="GDXG_lipolytic_enzyme"/>
</dbReference>
<evidence type="ECO:0000256" key="2">
    <source>
        <dbReference type="ARBA" id="ARBA00022801"/>
    </source>
</evidence>
<dbReference type="SUPFAM" id="SSF53474">
    <property type="entry name" value="alpha/beta-Hydrolases"/>
    <property type="match status" value="1"/>
</dbReference>
<comment type="caution">
    <text evidence="4">The sequence shown here is derived from an EMBL/GenBank/DDBJ whole genome shotgun (WGS) entry which is preliminary data.</text>
</comment>
<dbReference type="EMBL" id="BSNC01000003">
    <property type="protein sequence ID" value="GLP95794.1"/>
    <property type="molecule type" value="Genomic_DNA"/>
</dbReference>
<dbReference type="PANTHER" id="PTHR48081">
    <property type="entry name" value="AB HYDROLASE SUPERFAMILY PROTEIN C4A8.06C"/>
    <property type="match status" value="1"/>
</dbReference>
<proteinExistence type="inferred from homology"/>
<evidence type="ECO:0000313" key="4">
    <source>
        <dbReference type="EMBL" id="GLP95794.1"/>
    </source>
</evidence>
<dbReference type="PANTHER" id="PTHR48081:SF30">
    <property type="entry name" value="ACETYL-HYDROLASE LIPR-RELATED"/>
    <property type="match status" value="1"/>
</dbReference>
<keyword evidence="5" id="KW-1185">Reference proteome</keyword>
<keyword evidence="2 4" id="KW-0378">Hydrolase</keyword>
<sequence length="305" mass="34686">MASWQSQVLNSIMTHFARPGMSQLGPNGRLTASLSDIRKKLQALDQRFVDTPKSLHIQGYDLEHCRMWRYQHPHSGGERHLLYFRGGGFCFRTPNTHARLLRHFCKRANLQAWVPDYRLAPEHPFPAGLQDCVDAYKYLLERGIEAHQIIIGGDSAGGQLALATLLACQKQHLPMPAGLLLISPVTDLAMTGDAEAILDVDDPFFTLEGLLRLRSAYIQGQNPSLPLLSPLFGDLSQFPATLLMAGERELLRDDAQRLAEKMTQFQRDIDFRLWPAMPHVFPLFDWLPESEKAIDWCVDWLNKRF</sequence>
<dbReference type="Gene3D" id="3.40.50.1820">
    <property type="entry name" value="alpha/beta hydrolase"/>
    <property type="match status" value="1"/>
</dbReference>
<evidence type="ECO:0000313" key="5">
    <source>
        <dbReference type="Proteomes" id="UP001161422"/>
    </source>
</evidence>
<evidence type="ECO:0000256" key="1">
    <source>
        <dbReference type="ARBA" id="ARBA00010515"/>
    </source>
</evidence>
<comment type="similarity">
    <text evidence="1">Belongs to the 'GDXG' lipolytic enzyme family.</text>
</comment>
<dbReference type="GO" id="GO:0004806">
    <property type="term" value="F:triacylglycerol lipase activity"/>
    <property type="evidence" value="ECO:0007669"/>
    <property type="project" value="TreeGrafter"/>
</dbReference>
<reference evidence="4" key="1">
    <citation type="journal article" date="2014" name="Int. J. Syst. Evol. Microbiol.">
        <title>Complete genome sequence of Corynebacterium casei LMG S-19264T (=DSM 44701T), isolated from a smear-ripened cheese.</title>
        <authorList>
            <consortium name="US DOE Joint Genome Institute (JGI-PGF)"/>
            <person name="Walter F."/>
            <person name="Albersmeier A."/>
            <person name="Kalinowski J."/>
            <person name="Ruckert C."/>
        </authorList>
    </citation>
    <scope>NUCLEOTIDE SEQUENCE</scope>
    <source>
        <strain evidence="4">NBRC 101628</strain>
    </source>
</reference>
<name>A0AA37RUV2_9GAMM</name>
<evidence type="ECO:0000259" key="3">
    <source>
        <dbReference type="Pfam" id="PF07859"/>
    </source>
</evidence>
<organism evidence="4 5">
    <name type="scientific">Paraferrimonas sedimenticola</name>
    <dbReference type="NCBI Taxonomy" id="375674"/>
    <lineage>
        <taxon>Bacteria</taxon>
        <taxon>Pseudomonadati</taxon>
        <taxon>Pseudomonadota</taxon>
        <taxon>Gammaproteobacteria</taxon>
        <taxon>Alteromonadales</taxon>
        <taxon>Ferrimonadaceae</taxon>
        <taxon>Paraferrimonas</taxon>
    </lineage>
</organism>